<comment type="caution">
    <text evidence="3">The sequence shown here is derived from an EMBL/GenBank/DDBJ whole genome shotgun (WGS) entry which is preliminary data.</text>
</comment>
<gene>
    <name evidence="3" type="ORF">PSU4_05400</name>
</gene>
<dbReference type="PANTHER" id="PTHR42760">
    <property type="entry name" value="SHORT-CHAIN DEHYDROGENASES/REDUCTASES FAMILY MEMBER"/>
    <property type="match status" value="1"/>
</dbReference>
<evidence type="ECO:0000313" key="3">
    <source>
        <dbReference type="EMBL" id="GEL21586.1"/>
    </source>
</evidence>
<evidence type="ECO:0000256" key="1">
    <source>
        <dbReference type="ARBA" id="ARBA00006484"/>
    </source>
</evidence>
<dbReference type="NCBIfam" id="NF005559">
    <property type="entry name" value="PRK07231.1"/>
    <property type="match status" value="1"/>
</dbReference>
<dbReference type="EMBL" id="BJVJ01000003">
    <property type="protein sequence ID" value="GEL21586.1"/>
    <property type="molecule type" value="Genomic_DNA"/>
</dbReference>
<dbReference type="InterPro" id="IPR020904">
    <property type="entry name" value="Sc_DH/Rdtase_CS"/>
</dbReference>
<reference evidence="3 4" key="1">
    <citation type="submission" date="2019-07" db="EMBL/GenBank/DDBJ databases">
        <title>Whole genome shotgun sequence of Pseudonocardia sulfidoxydans NBRC 16205.</title>
        <authorList>
            <person name="Hosoyama A."/>
            <person name="Uohara A."/>
            <person name="Ohji S."/>
            <person name="Ichikawa N."/>
        </authorList>
    </citation>
    <scope>NUCLEOTIDE SEQUENCE [LARGE SCALE GENOMIC DNA]</scope>
    <source>
        <strain evidence="3 4">NBRC 16205</strain>
    </source>
</reference>
<proteinExistence type="inferred from homology"/>
<dbReference type="RefSeq" id="WP_147102325.1">
    <property type="nucleotide sequence ID" value="NZ_BJVJ01000003.1"/>
</dbReference>
<dbReference type="AlphaFoldDB" id="A0A511D9W6"/>
<sequence length="264" mass="26543">MTRLSGKRAVITGAGSGIGRGTALRFAAEGAAVVCADRDLAGAQETVTLIAGKGGTALAVAADVANEADAAAMIDFCADAFGGLDILYANAGIPGVGTGAGTTLDEWQRVIDVNLTGVFLSDKYALKHLIAQGGGGSIINQASVGGLVGVAGIAPYAAAKAGVIGLTRQLAVEYGPAQIRVNALCPGTVPTPLVRATYEARGGFGTDTGESVDETLEMQRALRFPLGRLGTEEDVAMAAVYLGSDESTWVTGQIWAVDGGQTAA</sequence>
<dbReference type="GO" id="GO:0016616">
    <property type="term" value="F:oxidoreductase activity, acting on the CH-OH group of donors, NAD or NADP as acceptor"/>
    <property type="evidence" value="ECO:0007669"/>
    <property type="project" value="TreeGrafter"/>
</dbReference>
<dbReference type="Proteomes" id="UP000321685">
    <property type="component" value="Unassembled WGS sequence"/>
</dbReference>
<evidence type="ECO:0000313" key="4">
    <source>
        <dbReference type="Proteomes" id="UP000321685"/>
    </source>
</evidence>
<keyword evidence="2" id="KW-0560">Oxidoreductase</keyword>
<dbReference type="PRINTS" id="PR00080">
    <property type="entry name" value="SDRFAMILY"/>
</dbReference>
<dbReference type="CDD" id="cd05233">
    <property type="entry name" value="SDR_c"/>
    <property type="match status" value="1"/>
</dbReference>
<keyword evidence="4" id="KW-1185">Reference proteome</keyword>
<comment type="similarity">
    <text evidence="1">Belongs to the short-chain dehydrogenases/reductases (SDR) family.</text>
</comment>
<dbReference type="SUPFAM" id="SSF51735">
    <property type="entry name" value="NAD(P)-binding Rossmann-fold domains"/>
    <property type="match status" value="1"/>
</dbReference>
<dbReference type="FunFam" id="3.40.50.720:FF:000084">
    <property type="entry name" value="Short-chain dehydrogenase reductase"/>
    <property type="match status" value="1"/>
</dbReference>
<dbReference type="PANTHER" id="PTHR42760:SF40">
    <property type="entry name" value="3-OXOACYL-[ACYL-CARRIER-PROTEIN] REDUCTASE, CHLOROPLASTIC"/>
    <property type="match status" value="1"/>
</dbReference>
<name>A0A511D9W6_9PSEU</name>
<dbReference type="PRINTS" id="PR00081">
    <property type="entry name" value="GDHRDH"/>
</dbReference>
<dbReference type="GO" id="GO:0030497">
    <property type="term" value="P:fatty acid elongation"/>
    <property type="evidence" value="ECO:0007669"/>
    <property type="project" value="TreeGrafter"/>
</dbReference>
<dbReference type="OrthoDB" id="7064009at2"/>
<dbReference type="Pfam" id="PF13561">
    <property type="entry name" value="adh_short_C2"/>
    <property type="match status" value="1"/>
</dbReference>
<dbReference type="PROSITE" id="PS00061">
    <property type="entry name" value="ADH_SHORT"/>
    <property type="match status" value="1"/>
</dbReference>
<protein>
    <submittedName>
        <fullName evidence="3">Short-chain dehydrogenase</fullName>
    </submittedName>
</protein>
<accession>A0A511D9W6</accession>
<dbReference type="Gene3D" id="3.40.50.720">
    <property type="entry name" value="NAD(P)-binding Rossmann-like Domain"/>
    <property type="match status" value="1"/>
</dbReference>
<evidence type="ECO:0000256" key="2">
    <source>
        <dbReference type="ARBA" id="ARBA00023002"/>
    </source>
</evidence>
<dbReference type="InterPro" id="IPR002347">
    <property type="entry name" value="SDR_fam"/>
</dbReference>
<organism evidence="3 4">
    <name type="scientific">Pseudonocardia sulfidoxydans NBRC 16205</name>
    <dbReference type="NCBI Taxonomy" id="1223511"/>
    <lineage>
        <taxon>Bacteria</taxon>
        <taxon>Bacillati</taxon>
        <taxon>Actinomycetota</taxon>
        <taxon>Actinomycetes</taxon>
        <taxon>Pseudonocardiales</taxon>
        <taxon>Pseudonocardiaceae</taxon>
        <taxon>Pseudonocardia</taxon>
    </lineage>
</organism>
<dbReference type="InterPro" id="IPR036291">
    <property type="entry name" value="NAD(P)-bd_dom_sf"/>
</dbReference>